<dbReference type="EMBL" id="JASSZA010000014">
    <property type="protein sequence ID" value="KAK2093701.1"/>
    <property type="molecule type" value="Genomic_DNA"/>
</dbReference>
<sequence>MAQGIACPAIYEASLFLVSVAGSAVNDSKGEKTTPSLLRTGIGDVEKAICQGDMERDDQPPPGLSGPTGLGTDGLSTEGWTILQSNALFQNCTVSGDSRQLPSQPKRKIVFENHKTEKHPRPDHGRSSPDTMNHTVQTFFTPAGTDRPPNYEMLKEEHEVAALGAPHNPAPPTSTVIHI</sequence>
<proteinExistence type="predicted"/>
<name>A0ABQ9U9G7_SAGOE</name>
<feature type="region of interest" description="Disordered" evidence="1">
    <location>
        <begin position="53"/>
        <end position="72"/>
    </location>
</feature>
<evidence type="ECO:0000313" key="2">
    <source>
        <dbReference type="EMBL" id="KAK2093701.1"/>
    </source>
</evidence>
<gene>
    <name evidence="2" type="ORF">P7K49_027439</name>
</gene>
<reference evidence="2 3" key="1">
    <citation type="submission" date="2023-05" db="EMBL/GenBank/DDBJ databases">
        <title>B98-5 Cell Line De Novo Hybrid Assembly: An Optical Mapping Approach.</title>
        <authorList>
            <person name="Kananen K."/>
            <person name="Auerbach J.A."/>
            <person name="Kautto E."/>
            <person name="Blachly J.S."/>
        </authorList>
    </citation>
    <scope>NUCLEOTIDE SEQUENCE [LARGE SCALE GENOMIC DNA]</scope>
    <source>
        <strain evidence="2">B95-8</strain>
        <tissue evidence="2">Cell line</tissue>
    </source>
</reference>
<organism evidence="2 3">
    <name type="scientific">Saguinus oedipus</name>
    <name type="common">Cotton-top tamarin</name>
    <name type="synonym">Oedipomidas oedipus</name>
    <dbReference type="NCBI Taxonomy" id="9490"/>
    <lineage>
        <taxon>Eukaryota</taxon>
        <taxon>Metazoa</taxon>
        <taxon>Chordata</taxon>
        <taxon>Craniata</taxon>
        <taxon>Vertebrata</taxon>
        <taxon>Euteleostomi</taxon>
        <taxon>Mammalia</taxon>
        <taxon>Eutheria</taxon>
        <taxon>Euarchontoglires</taxon>
        <taxon>Primates</taxon>
        <taxon>Haplorrhini</taxon>
        <taxon>Platyrrhini</taxon>
        <taxon>Cebidae</taxon>
        <taxon>Callitrichinae</taxon>
        <taxon>Saguinus</taxon>
    </lineage>
</organism>
<evidence type="ECO:0000313" key="3">
    <source>
        <dbReference type="Proteomes" id="UP001266305"/>
    </source>
</evidence>
<evidence type="ECO:0000256" key="1">
    <source>
        <dbReference type="SAM" id="MobiDB-lite"/>
    </source>
</evidence>
<dbReference type="Proteomes" id="UP001266305">
    <property type="component" value="Unassembled WGS sequence"/>
</dbReference>
<comment type="caution">
    <text evidence="2">The sequence shown here is derived from an EMBL/GenBank/DDBJ whole genome shotgun (WGS) entry which is preliminary data.</text>
</comment>
<protein>
    <submittedName>
        <fullName evidence="2">Uncharacterized protein</fullName>
    </submittedName>
</protein>
<keyword evidence="3" id="KW-1185">Reference proteome</keyword>
<accession>A0ABQ9U9G7</accession>